<feature type="compositionally biased region" description="Gly residues" evidence="11">
    <location>
        <begin position="75"/>
        <end position="86"/>
    </location>
</feature>
<evidence type="ECO:0000256" key="3">
    <source>
        <dbReference type="ARBA" id="ARBA00022448"/>
    </source>
</evidence>
<feature type="compositionally biased region" description="Pro residues" evidence="11">
    <location>
        <begin position="10"/>
        <end position="19"/>
    </location>
</feature>
<evidence type="ECO:0000256" key="6">
    <source>
        <dbReference type="ARBA" id="ARBA00022692"/>
    </source>
</evidence>
<evidence type="ECO:0000256" key="2">
    <source>
        <dbReference type="ARBA" id="ARBA00006555"/>
    </source>
</evidence>
<keyword evidence="10" id="KW-0735">Signal-anchor</keyword>
<dbReference type="NCBIfam" id="TIGR01352">
    <property type="entry name" value="tonB_Cterm"/>
    <property type="match status" value="1"/>
</dbReference>
<keyword evidence="7 10" id="KW-0653">Protein transport</keyword>
<evidence type="ECO:0000259" key="12">
    <source>
        <dbReference type="PROSITE" id="PS52015"/>
    </source>
</evidence>
<evidence type="ECO:0000313" key="13">
    <source>
        <dbReference type="EMBL" id="NIA53791.1"/>
    </source>
</evidence>
<keyword evidence="6" id="KW-0812">Transmembrane</keyword>
<evidence type="ECO:0000256" key="7">
    <source>
        <dbReference type="ARBA" id="ARBA00022927"/>
    </source>
</evidence>
<comment type="caution">
    <text evidence="13">The sequence shown here is derived from an EMBL/GenBank/DDBJ whole genome shotgun (WGS) entry which is preliminary data.</text>
</comment>
<dbReference type="SUPFAM" id="SSF74653">
    <property type="entry name" value="TolA/TonB C-terminal domain"/>
    <property type="match status" value="1"/>
</dbReference>
<reference evidence="13 14" key="1">
    <citation type="submission" date="2020-03" db="EMBL/GenBank/DDBJ databases">
        <title>Genome sequence of strain Massilia sp. TW-1.</title>
        <authorList>
            <person name="Chaudhary D.K."/>
        </authorList>
    </citation>
    <scope>NUCLEOTIDE SEQUENCE [LARGE SCALE GENOMIC DNA]</scope>
    <source>
        <strain evidence="13 14">TW-1</strain>
    </source>
</reference>
<evidence type="ECO:0000256" key="5">
    <source>
        <dbReference type="ARBA" id="ARBA00022519"/>
    </source>
</evidence>
<feature type="domain" description="TonB C-terminal" evidence="12">
    <location>
        <begin position="92"/>
        <end position="182"/>
    </location>
</feature>
<feature type="region of interest" description="Disordered" evidence="11">
    <location>
        <begin position="64"/>
        <end position="86"/>
    </location>
</feature>
<evidence type="ECO:0000256" key="11">
    <source>
        <dbReference type="SAM" id="MobiDB-lite"/>
    </source>
</evidence>
<gene>
    <name evidence="13" type="ORF">HAV22_09015</name>
</gene>
<organism evidence="13 14">
    <name type="scientific">Telluria antibiotica</name>
    <dbReference type="NCBI Taxonomy" id="2717319"/>
    <lineage>
        <taxon>Bacteria</taxon>
        <taxon>Pseudomonadati</taxon>
        <taxon>Pseudomonadota</taxon>
        <taxon>Betaproteobacteria</taxon>
        <taxon>Burkholderiales</taxon>
        <taxon>Oxalobacteraceae</taxon>
        <taxon>Telluria group</taxon>
        <taxon>Telluria</taxon>
    </lineage>
</organism>
<dbReference type="Gene3D" id="3.30.1150.10">
    <property type="match status" value="1"/>
</dbReference>
<keyword evidence="9" id="KW-0472">Membrane</keyword>
<dbReference type="Pfam" id="PF03544">
    <property type="entry name" value="TonB_C"/>
    <property type="match status" value="1"/>
</dbReference>
<evidence type="ECO:0000313" key="14">
    <source>
        <dbReference type="Proteomes" id="UP000716322"/>
    </source>
</evidence>
<dbReference type="Proteomes" id="UP000716322">
    <property type="component" value="Unassembled WGS sequence"/>
</dbReference>
<accession>A0ABX0P985</accession>
<dbReference type="InterPro" id="IPR037682">
    <property type="entry name" value="TonB_C"/>
</dbReference>
<name>A0ABX0P985_9BURK</name>
<dbReference type="InterPro" id="IPR051045">
    <property type="entry name" value="TonB-dependent_transducer"/>
</dbReference>
<keyword evidence="5 10" id="KW-0997">Cell inner membrane</keyword>
<protein>
    <recommendedName>
        <fullName evidence="10">Protein TonB</fullName>
    </recommendedName>
</protein>
<evidence type="ECO:0000256" key="9">
    <source>
        <dbReference type="ARBA" id="ARBA00023136"/>
    </source>
</evidence>
<proteinExistence type="inferred from homology"/>
<dbReference type="PANTHER" id="PTHR33446">
    <property type="entry name" value="PROTEIN TONB-RELATED"/>
    <property type="match status" value="1"/>
</dbReference>
<evidence type="ECO:0000256" key="1">
    <source>
        <dbReference type="ARBA" id="ARBA00004383"/>
    </source>
</evidence>
<comment type="subcellular location">
    <subcellularLocation>
        <location evidence="1 10">Cell inner membrane</location>
        <topology evidence="1 10">Single-pass membrane protein</topology>
        <orientation evidence="1 10">Periplasmic side</orientation>
    </subcellularLocation>
</comment>
<evidence type="ECO:0000256" key="4">
    <source>
        <dbReference type="ARBA" id="ARBA00022475"/>
    </source>
</evidence>
<keyword evidence="14" id="KW-1185">Reference proteome</keyword>
<dbReference type="PRINTS" id="PR01374">
    <property type="entry name" value="TONBPROTEIN"/>
</dbReference>
<keyword evidence="3 10" id="KW-0813">Transport</keyword>
<evidence type="ECO:0000256" key="8">
    <source>
        <dbReference type="ARBA" id="ARBA00022989"/>
    </source>
</evidence>
<sequence length="182" mass="19305">MLLALIPPEIVKPPPPPPPRPHRHASRPRPPAREAAAPPLHDIEVVPRTEVVPTIVDNAMPVEVAGGKPDSTGTTGAGDVGAGTGGGGASVRVRAVLDPANCERPRLPWSAEQRKLTGHVILAVLINVDGKVTDARVARSSGHPILDETALKSAHRCHFVAATVDKAPVPSWELFRFSWMND</sequence>
<dbReference type="EMBL" id="JAAQOM010000004">
    <property type="protein sequence ID" value="NIA53791.1"/>
    <property type="molecule type" value="Genomic_DNA"/>
</dbReference>
<keyword evidence="4 10" id="KW-1003">Cell membrane</keyword>
<evidence type="ECO:0000256" key="10">
    <source>
        <dbReference type="RuleBase" id="RU362123"/>
    </source>
</evidence>
<keyword evidence="8" id="KW-1133">Transmembrane helix</keyword>
<comment type="similarity">
    <text evidence="2 10">Belongs to the TonB family.</text>
</comment>
<comment type="function">
    <text evidence="10">Interacts with outer membrane receptor proteins that carry out high-affinity binding and energy dependent uptake into the periplasmic space of specific substrates. It could act to transduce energy from the cytoplasmic membrane to specific energy-requiring processes in the outer membrane, resulting in the release into the periplasm of ligands bound by these outer membrane proteins.</text>
</comment>
<dbReference type="InterPro" id="IPR006260">
    <property type="entry name" value="TonB/TolA_C"/>
</dbReference>
<dbReference type="PROSITE" id="PS52015">
    <property type="entry name" value="TONB_CTD"/>
    <property type="match status" value="1"/>
</dbReference>
<feature type="region of interest" description="Disordered" evidence="11">
    <location>
        <begin position="1"/>
        <end position="38"/>
    </location>
</feature>
<dbReference type="InterPro" id="IPR003538">
    <property type="entry name" value="TonB"/>
</dbReference>